<keyword evidence="4 8" id="KW-0498">Mitosis</keyword>
<keyword evidence="13" id="KW-1185">Reference proteome</keyword>
<evidence type="ECO:0000256" key="1">
    <source>
        <dbReference type="ARBA" id="ARBA00007050"/>
    </source>
</evidence>
<comment type="subcellular location">
    <subcellularLocation>
        <location evidence="8">Chromosome</location>
        <location evidence="8">Centromere</location>
        <location evidence="8">Kinetochore</location>
    </subcellularLocation>
    <subcellularLocation>
        <location evidence="8">Nucleus</location>
    </subcellularLocation>
</comment>
<comment type="caution">
    <text evidence="12">The sequence shown here is derived from an EMBL/GenBank/DDBJ whole genome shotgun (WGS) entry which is preliminary data.</text>
</comment>
<feature type="region of interest" description="Disordered" evidence="10">
    <location>
        <begin position="1"/>
        <end position="54"/>
    </location>
</feature>
<name>A0AAD7KVI2_QUISA</name>
<feature type="coiled-coil region" evidence="9">
    <location>
        <begin position="203"/>
        <end position="341"/>
    </location>
</feature>
<keyword evidence="7 8" id="KW-0137">Centromere</keyword>
<dbReference type="GO" id="GO:0051301">
    <property type="term" value="P:cell division"/>
    <property type="evidence" value="ECO:0007669"/>
    <property type="project" value="UniProtKB-UniRule"/>
</dbReference>
<dbReference type="EMBL" id="JARAOO010000013">
    <property type="protein sequence ID" value="KAJ7946657.1"/>
    <property type="molecule type" value="Genomic_DNA"/>
</dbReference>
<organism evidence="12 13">
    <name type="scientific">Quillaja saponaria</name>
    <name type="common">Soap bark tree</name>
    <dbReference type="NCBI Taxonomy" id="32244"/>
    <lineage>
        <taxon>Eukaryota</taxon>
        <taxon>Viridiplantae</taxon>
        <taxon>Streptophyta</taxon>
        <taxon>Embryophyta</taxon>
        <taxon>Tracheophyta</taxon>
        <taxon>Spermatophyta</taxon>
        <taxon>Magnoliopsida</taxon>
        <taxon>eudicotyledons</taxon>
        <taxon>Gunneridae</taxon>
        <taxon>Pentapetalae</taxon>
        <taxon>rosids</taxon>
        <taxon>fabids</taxon>
        <taxon>Fabales</taxon>
        <taxon>Quillajaceae</taxon>
        <taxon>Quillaja</taxon>
    </lineage>
</organism>
<evidence type="ECO:0000259" key="11">
    <source>
        <dbReference type="Pfam" id="PF03801"/>
    </source>
</evidence>
<sequence length="576" mass="65327">MRPTGRRGGPRESFNPPPPPTPLDFHHRQFPTSSARDSDASFASSRPSSAGVGRSTTFDIYKDRSFQQSAVSTINSYLSSLSFPISFKSTVPSAKDIHETLKFLLSRLEFPTSKLEDDLPIVLKSLNYPFKLNKSILKSPGAPHQWPTFLALIHWLVQIAMYNGHLSSSFSDNNVLYSYALESYLHYIRGDDDAVEALDLEWREKLEREKGNAVERVKDLEQEMAALSAKVEGLKSQPSQREVLEKEKNLLEEDVNKFHRMIEELTVRSVELEKTLGEKENQLEAKVQENKRICGENEELKKRVQLQTFNARDVERMKRELQAVERDIGEAELARSAWEEKSWDLDTVMGHKFKELEALGMECNQAMRRLKIGDGFQYVLDAKGSTPSEIMGIDYKSIIKPALNSFADDVKKGSIVNLEELVTLQHQSSETAARIEGKRKHIGALQSRIDEMEAQLNILKKEMEDYTNGSAAEAKKMVEDVQLEAHNLDMVEREAAEVLKASKLKLQEAIKQTDEETQMHARELFILVDSVSKYKEYMESKISEMKNDLAKTAAAVSDAYKGSLPARFNVVFAANR</sequence>
<comment type="similarity">
    <text evidence="1 8">Belongs to the NDC80/HEC1 family.</text>
</comment>
<feature type="compositionally biased region" description="Low complexity" evidence="10">
    <location>
        <begin position="40"/>
        <end position="50"/>
    </location>
</feature>
<dbReference type="InterPro" id="IPR038273">
    <property type="entry name" value="Ndc80_sf"/>
</dbReference>
<evidence type="ECO:0000256" key="7">
    <source>
        <dbReference type="ARBA" id="ARBA00023328"/>
    </source>
</evidence>
<dbReference type="Pfam" id="PF03801">
    <property type="entry name" value="Ndc80_HEC"/>
    <property type="match status" value="1"/>
</dbReference>
<protein>
    <recommendedName>
        <fullName evidence="8">Kinetochore protein NDC80</fullName>
    </recommendedName>
</protein>
<dbReference type="GO" id="GO:0051315">
    <property type="term" value="P:attachment of mitotic spindle microtubules to kinetochore"/>
    <property type="evidence" value="ECO:0007669"/>
    <property type="project" value="UniProtKB-UniRule"/>
</dbReference>
<dbReference type="InterPro" id="IPR055260">
    <property type="entry name" value="Ndc80_CH"/>
</dbReference>
<proteinExistence type="inferred from homology"/>
<dbReference type="GO" id="GO:0005634">
    <property type="term" value="C:nucleus"/>
    <property type="evidence" value="ECO:0007669"/>
    <property type="project" value="UniProtKB-SubCell"/>
</dbReference>
<reference evidence="12" key="1">
    <citation type="journal article" date="2023" name="Science">
        <title>Elucidation of the pathway for biosynthesis of saponin adjuvants from the soapbark tree.</title>
        <authorList>
            <person name="Reed J."/>
            <person name="Orme A."/>
            <person name="El-Demerdash A."/>
            <person name="Owen C."/>
            <person name="Martin L.B.B."/>
            <person name="Misra R.C."/>
            <person name="Kikuchi S."/>
            <person name="Rejzek M."/>
            <person name="Martin A.C."/>
            <person name="Harkess A."/>
            <person name="Leebens-Mack J."/>
            <person name="Louveau T."/>
            <person name="Stephenson M.J."/>
            <person name="Osbourn A."/>
        </authorList>
    </citation>
    <scope>NUCLEOTIDE SEQUENCE</scope>
    <source>
        <strain evidence="12">S10</strain>
    </source>
</reference>
<keyword evidence="8" id="KW-0539">Nucleus</keyword>
<dbReference type="PANTHER" id="PTHR46681">
    <property type="entry name" value="KINETOCHORE PROTEIN NDC80 HOMOLOG"/>
    <property type="match status" value="1"/>
</dbReference>
<evidence type="ECO:0000256" key="9">
    <source>
        <dbReference type="SAM" id="Coils"/>
    </source>
</evidence>
<evidence type="ECO:0000256" key="5">
    <source>
        <dbReference type="ARBA" id="ARBA00023054"/>
    </source>
</evidence>
<dbReference type="PANTHER" id="PTHR46681:SF1">
    <property type="entry name" value="KINETOCHORE PROTEIN NDC80 HOMOLOG"/>
    <property type="match status" value="1"/>
</dbReference>
<dbReference type="InterPro" id="IPR055307">
    <property type="entry name" value="NDC80_plants"/>
</dbReference>
<gene>
    <name evidence="12" type="ORF">O6P43_031555</name>
</gene>
<comment type="function">
    <text evidence="8">Acts as a component of the essential kinetochore-associated NDC80 complex, which is required for chromosome segregation and spindle checkpoint activity.</text>
</comment>
<keyword evidence="3 8" id="KW-0132">Cell division</keyword>
<evidence type="ECO:0000256" key="3">
    <source>
        <dbReference type="ARBA" id="ARBA00022618"/>
    </source>
</evidence>
<evidence type="ECO:0000313" key="13">
    <source>
        <dbReference type="Proteomes" id="UP001163823"/>
    </source>
</evidence>
<dbReference type="KEGG" id="qsa:O6P43_031555"/>
<dbReference type="GO" id="GO:0031262">
    <property type="term" value="C:Ndc80 complex"/>
    <property type="evidence" value="ECO:0007669"/>
    <property type="project" value="UniProtKB-UniRule"/>
</dbReference>
<keyword evidence="5 9" id="KW-0175">Coiled coil</keyword>
<evidence type="ECO:0000256" key="6">
    <source>
        <dbReference type="ARBA" id="ARBA00023306"/>
    </source>
</evidence>
<evidence type="ECO:0000313" key="12">
    <source>
        <dbReference type="EMBL" id="KAJ7946657.1"/>
    </source>
</evidence>
<evidence type="ECO:0000256" key="8">
    <source>
        <dbReference type="RuleBase" id="RU368072"/>
    </source>
</evidence>
<keyword evidence="8" id="KW-0995">Kinetochore</keyword>
<accession>A0AAD7KVI2</accession>
<dbReference type="AlphaFoldDB" id="A0AAD7KVI2"/>
<dbReference type="Proteomes" id="UP001163823">
    <property type="component" value="Chromosome 13"/>
</dbReference>
<evidence type="ECO:0000256" key="10">
    <source>
        <dbReference type="SAM" id="MobiDB-lite"/>
    </source>
</evidence>
<evidence type="ECO:0000256" key="4">
    <source>
        <dbReference type="ARBA" id="ARBA00022776"/>
    </source>
</evidence>
<keyword evidence="6 8" id="KW-0131">Cell cycle</keyword>
<keyword evidence="2 8" id="KW-0158">Chromosome</keyword>
<feature type="domain" description="Kinetochore protein Ndc80 CH" evidence="11">
    <location>
        <begin position="34"/>
        <end position="162"/>
    </location>
</feature>
<dbReference type="Gene3D" id="1.10.418.30">
    <property type="entry name" value="Ncd80 complex, Ncd80 subunit"/>
    <property type="match status" value="1"/>
</dbReference>
<comment type="subunit">
    <text evidence="8">Component of the NDC80 complex.</text>
</comment>
<evidence type="ECO:0000256" key="2">
    <source>
        <dbReference type="ARBA" id="ARBA00022454"/>
    </source>
</evidence>
<feature type="coiled-coil region" evidence="9">
    <location>
        <begin position="435"/>
        <end position="469"/>
    </location>
</feature>